<dbReference type="UniPathway" id="UPA00659"/>
<evidence type="ECO:0000256" key="7">
    <source>
        <dbReference type="ARBA" id="ARBA00023027"/>
    </source>
</evidence>
<evidence type="ECO:0000256" key="11">
    <source>
        <dbReference type="ARBA" id="ARBA00023239"/>
    </source>
</evidence>
<comment type="caution">
    <text evidence="17">The sequence shown here is derived from an EMBL/GenBank/DDBJ whole genome shotgun (WGS) entry which is preliminary data.</text>
</comment>
<dbReference type="EMBL" id="JPWI01000018">
    <property type="protein sequence ID" value="RCK42086.1"/>
    <property type="molecule type" value="Genomic_DNA"/>
</dbReference>
<dbReference type="Pfam" id="PF00725">
    <property type="entry name" value="3HCDH"/>
    <property type="match status" value="1"/>
</dbReference>
<dbReference type="GO" id="GO:0070403">
    <property type="term" value="F:NAD+ binding"/>
    <property type="evidence" value="ECO:0007669"/>
    <property type="project" value="InterPro"/>
</dbReference>
<dbReference type="SUPFAM" id="SSF52096">
    <property type="entry name" value="ClpP/crotonase"/>
    <property type="match status" value="1"/>
</dbReference>
<evidence type="ECO:0000256" key="6">
    <source>
        <dbReference type="ARBA" id="ARBA00023002"/>
    </source>
</evidence>
<evidence type="ECO:0000256" key="5">
    <source>
        <dbReference type="ARBA" id="ARBA00022963"/>
    </source>
</evidence>
<keyword evidence="10" id="KW-0413">Isomerase</keyword>
<evidence type="ECO:0000256" key="13">
    <source>
        <dbReference type="ARBA" id="ARBA00049556"/>
    </source>
</evidence>
<evidence type="ECO:0000256" key="14">
    <source>
        <dbReference type="RuleBase" id="RU003707"/>
    </source>
</evidence>
<evidence type="ECO:0000259" key="16">
    <source>
        <dbReference type="Pfam" id="PF02737"/>
    </source>
</evidence>
<dbReference type="PANTHER" id="PTHR23309">
    <property type="entry name" value="3-HYDROXYACYL-COA DEHYROGENASE"/>
    <property type="match status" value="1"/>
</dbReference>
<dbReference type="FunFam" id="1.10.1040.50:FF:000006">
    <property type="entry name" value="Peroxisomal bifunctional enzyme"/>
    <property type="match status" value="1"/>
</dbReference>
<comment type="pathway">
    <text evidence="2">Lipid metabolism; fatty acid beta-oxidation.</text>
</comment>
<evidence type="ECO:0000259" key="15">
    <source>
        <dbReference type="Pfam" id="PF00725"/>
    </source>
</evidence>
<organism evidence="17 18">
    <name type="scientific">Thalassospira profundimaris</name>
    <dbReference type="NCBI Taxonomy" id="502049"/>
    <lineage>
        <taxon>Bacteria</taxon>
        <taxon>Pseudomonadati</taxon>
        <taxon>Pseudomonadota</taxon>
        <taxon>Alphaproteobacteria</taxon>
        <taxon>Rhodospirillales</taxon>
        <taxon>Thalassospiraceae</taxon>
        <taxon>Thalassospira</taxon>
    </lineage>
</organism>
<dbReference type="InterPro" id="IPR018376">
    <property type="entry name" value="Enoyl-CoA_hyd/isom_CS"/>
</dbReference>
<dbReference type="GO" id="GO:0003857">
    <property type="term" value="F:(3S)-3-hydroxyacyl-CoA dehydrogenase (NAD+) activity"/>
    <property type="evidence" value="ECO:0007669"/>
    <property type="project" value="UniProtKB-EC"/>
</dbReference>
<dbReference type="GO" id="GO:0016853">
    <property type="term" value="F:isomerase activity"/>
    <property type="evidence" value="ECO:0007669"/>
    <property type="project" value="UniProtKB-KW"/>
</dbReference>
<keyword evidence="12" id="KW-0511">Multifunctional enzyme</keyword>
<dbReference type="GO" id="GO:0006635">
    <property type="term" value="P:fatty acid beta-oxidation"/>
    <property type="evidence" value="ECO:0007669"/>
    <property type="project" value="UniProtKB-UniPathway"/>
</dbReference>
<dbReference type="InterPro" id="IPR036291">
    <property type="entry name" value="NAD(P)-bd_dom_sf"/>
</dbReference>
<keyword evidence="8" id="KW-0443">Lipid metabolism</keyword>
<keyword evidence="9" id="KW-0576">Peroxisome</keyword>
<dbReference type="InterPro" id="IPR029045">
    <property type="entry name" value="ClpP/crotonase-like_dom_sf"/>
</dbReference>
<accession>A0A367WKV7</accession>
<comment type="similarity">
    <text evidence="3">In the N-terminal section; belongs to the enoyl-CoA hydratase/isomerase family.</text>
</comment>
<feature type="domain" description="3-hydroxyacyl-CoA dehydrogenase C-terminal" evidence="15">
    <location>
        <begin position="473"/>
        <end position="566"/>
    </location>
</feature>
<evidence type="ECO:0000256" key="4">
    <source>
        <dbReference type="ARBA" id="ARBA00022832"/>
    </source>
</evidence>
<sequence>MSTVTLTREGHIGVIMINNPPINATSHSVREGIVDALDQIDADPAINVAILICAGKTFIAGADVSEFGQPPKAPILPNVIKCLEASTKPVIAAIHGHALGGGLEVALGCHYRIADKSAKLGLPEVNLGLIPGAGGTVRLPRLVPVHDAISMITSGKPVSSTKANEIGLIDAICHGALLDAAKDFAQTIQKLDLPVPLIAREPVKAPSADEWDDITTTTIKKARGQVAPVVAIDAIRTGIDKEAQTGLTFERQKFVELRDSDQSKALRHIFFAERSVGKLPEIDGIAPNAIREVGVIGGGIMGAGIATASLLAGFDVTIIERNDEACANGRATVEKHLSGSVKRGLITQDRFDQLLAAFSTSTDYAALRNADLVVEAVFEDMNVKHDVFGKLSLHCKADAVLASNTSYLDINEIAAKCVNPGRVIGLHFFSPAHIMKLLEVVHTDKANAKSLATAFAFGRALGKIAVPCGVCDGFIGNRIMSAYRKHCEYMLEDGALPHQIDDAMVEFGFPMGLFAMQDMAGLEISWATRKRLAPFRDPAERYVALGDYLCEMGRFGKKNGLGWYRYDETGKAQPDPEVDTLVIAESEKKGITRRSFSHDEITHTILTAMRNEGDKIVAEGVARSPDAIDVVMVNGYGFPRHKGGPMFISPPYI</sequence>
<comment type="catalytic activity">
    <reaction evidence="13">
        <text>a (3S)-3-hydroxyacyl-CoA + NAD(+) = a 3-oxoacyl-CoA + NADH + H(+)</text>
        <dbReference type="Rhea" id="RHEA:22432"/>
        <dbReference type="ChEBI" id="CHEBI:15378"/>
        <dbReference type="ChEBI" id="CHEBI:57318"/>
        <dbReference type="ChEBI" id="CHEBI:57540"/>
        <dbReference type="ChEBI" id="CHEBI:57945"/>
        <dbReference type="ChEBI" id="CHEBI:90726"/>
        <dbReference type="EC" id="1.1.1.35"/>
    </reaction>
</comment>
<dbReference type="SUPFAM" id="SSF48179">
    <property type="entry name" value="6-phosphogluconate dehydrogenase C-terminal domain-like"/>
    <property type="match status" value="2"/>
</dbReference>
<dbReference type="InterPro" id="IPR006176">
    <property type="entry name" value="3-OHacyl-CoA_DH_NAD-bd"/>
</dbReference>
<keyword evidence="5" id="KW-0442">Lipid degradation</keyword>
<evidence type="ECO:0000256" key="1">
    <source>
        <dbReference type="ARBA" id="ARBA00004275"/>
    </source>
</evidence>
<comment type="subcellular location">
    <subcellularLocation>
        <location evidence="1">Peroxisome</location>
    </subcellularLocation>
</comment>
<dbReference type="Pfam" id="PF00378">
    <property type="entry name" value="ECH_1"/>
    <property type="match status" value="1"/>
</dbReference>
<evidence type="ECO:0000313" key="18">
    <source>
        <dbReference type="Proteomes" id="UP000252255"/>
    </source>
</evidence>
<dbReference type="OrthoDB" id="9771883at2"/>
<proteinExistence type="inferred from homology"/>
<dbReference type="CDD" id="cd06558">
    <property type="entry name" value="crotonase-like"/>
    <property type="match status" value="1"/>
</dbReference>
<dbReference type="AlphaFoldDB" id="A0A367WKV7"/>
<dbReference type="RefSeq" id="WP_114099974.1">
    <property type="nucleotide sequence ID" value="NZ_JPWI01000018.1"/>
</dbReference>
<dbReference type="PROSITE" id="PS00166">
    <property type="entry name" value="ENOYL_COA_HYDRATASE"/>
    <property type="match status" value="1"/>
</dbReference>
<dbReference type="Gene3D" id="3.90.226.10">
    <property type="entry name" value="2-enoyl-CoA Hydratase, Chain A, domain 1"/>
    <property type="match status" value="1"/>
</dbReference>
<evidence type="ECO:0000256" key="8">
    <source>
        <dbReference type="ARBA" id="ARBA00023098"/>
    </source>
</evidence>
<evidence type="ECO:0000256" key="10">
    <source>
        <dbReference type="ARBA" id="ARBA00023235"/>
    </source>
</evidence>
<evidence type="ECO:0000256" key="9">
    <source>
        <dbReference type="ARBA" id="ARBA00023140"/>
    </source>
</evidence>
<comment type="similarity">
    <text evidence="14">Belongs to the enoyl-CoA hydratase/isomerase family.</text>
</comment>
<reference evidence="17 18" key="1">
    <citation type="submission" date="2014-07" db="EMBL/GenBank/DDBJ databases">
        <title>Draft genome sequence of Thalassospira profundimaris PR54-5.</title>
        <authorList>
            <person name="Lai Q."/>
            <person name="Shao Z."/>
        </authorList>
    </citation>
    <scope>NUCLEOTIDE SEQUENCE [LARGE SCALE GENOMIC DNA]</scope>
    <source>
        <strain evidence="17 18">PR54-5</strain>
    </source>
</reference>
<dbReference type="InterPro" id="IPR001753">
    <property type="entry name" value="Enoyl-CoA_hydra/iso"/>
</dbReference>
<protein>
    <submittedName>
        <fullName evidence="17">3-hydroxyacyl-CoA dehydrogenase</fullName>
    </submittedName>
</protein>
<evidence type="ECO:0000256" key="3">
    <source>
        <dbReference type="ARBA" id="ARBA00008750"/>
    </source>
</evidence>
<dbReference type="InterPro" id="IPR006108">
    <property type="entry name" value="3HC_DH_C"/>
</dbReference>
<dbReference type="Gene3D" id="3.40.50.720">
    <property type="entry name" value="NAD(P)-binding Rossmann-like Domain"/>
    <property type="match status" value="1"/>
</dbReference>
<dbReference type="FunFam" id="3.40.50.720:FF:000009">
    <property type="entry name" value="Fatty oxidation complex, alpha subunit"/>
    <property type="match status" value="1"/>
</dbReference>
<dbReference type="SUPFAM" id="SSF51735">
    <property type="entry name" value="NAD(P)-binding Rossmann-fold domains"/>
    <property type="match status" value="1"/>
</dbReference>
<feature type="domain" description="3-hydroxyacyl-CoA dehydrogenase NAD binding" evidence="16">
    <location>
        <begin position="293"/>
        <end position="468"/>
    </location>
</feature>
<dbReference type="InterPro" id="IPR008927">
    <property type="entry name" value="6-PGluconate_DH-like_C_sf"/>
</dbReference>
<name>A0A367WKV7_9PROT</name>
<dbReference type="GO" id="GO:0004300">
    <property type="term" value="F:enoyl-CoA hydratase activity"/>
    <property type="evidence" value="ECO:0007669"/>
    <property type="project" value="UniProtKB-ARBA"/>
</dbReference>
<dbReference type="Gene3D" id="1.10.1040.50">
    <property type="match status" value="1"/>
</dbReference>
<gene>
    <name evidence="17" type="ORF">TH30_21245</name>
</gene>
<keyword evidence="7" id="KW-0520">NAD</keyword>
<keyword evidence="11" id="KW-0456">Lyase</keyword>
<keyword evidence="4" id="KW-0276">Fatty acid metabolism</keyword>
<evidence type="ECO:0000256" key="2">
    <source>
        <dbReference type="ARBA" id="ARBA00005005"/>
    </source>
</evidence>
<keyword evidence="6" id="KW-0560">Oxidoreductase</keyword>
<dbReference type="Proteomes" id="UP000252255">
    <property type="component" value="Unassembled WGS sequence"/>
</dbReference>
<evidence type="ECO:0000313" key="17">
    <source>
        <dbReference type="EMBL" id="RCK42086.1"/>
    </source>
</evidence>
<evidence type="ECO:0000256" key="12">
    <source>
        <dbReference type="ARBA" id="ARBA00023268"/>
    </source>
</evidence>
<dbReference type="Pfam" id="PF02737">
    <property type="entry name" value="3HCDH_N"/>
    <property type="match status" value="1"/>
</dbReference>